<evidence type="ECO:0008006" key="4">
    <source>
        <dbReference type="Google" id="ProtNLM"/>
    </source>
</evidence>
<evidence type="ECO:0000313" key="3">
    <source>
        <dbReference type="Proteomes" id="UP000199561"/>
    </source>
</evidence>
<organism evidence="2 3">
    <name type="scientific">Nitrosomonas nitrosa</name>
    <dbReference type="NCBI Taxonomy" id="52442"/>
    <lineage>
        <taxon>Bacteria</taxon>
        <taxon>Pseudomonadati</taxon>
        <taxon>Pseudomonadota</taxon>
        <taxon>Betaproteobacteria</taxon>
        <taxon>Nitrosomonadales</taxon>
        <taxon>Nitrosomonadaceae</taxon>
        <taxon>Nitrosomonas</taxon>
    </lineage>
</organism>
<evidence type="ECO:0000256" key="1">
    <source>
        <dbReference type="SAM" id="Coils"/>
    </source>
</evidence>
<evidence type="ECO:0000313" key="2">
    <source>
        <dbReference type="EMBL" id="SFM02674.1"/>
    </source>
</evidence>
<gene>
    <name evidence="2" type="ORF">SAMN05421880_10495</name>
</gene>
<dbReference type="RefSeq" id="WP_090666561.1">
    <property type="nucleotide sequence ID" value="NZ_FOUF01000004.1"/>
</dbReference>
<keyword evidence="1" id="KW-0175">Coiled coil</keyword>
<dbReference type="Gene3D" id="1.20.120.20">
    <property type="entry name" value="Apolipoprotein"/>
    <property type="match status" value="1"/>
</dbReference>
<dbReference type="EMBL" id="FOUF01000004">
    <property type="protein sequence ID" value="SFM02674.1"/>
    <property type="molecule type" value="Genomic_DNA"/>
</dbReference>
<feature type="coiled-coil region" evidence="1">
    <location>
        <begin position="1"/>
        <end position="64"/>
    </location>
</feature>
<reference evidence="2 3" key="1">
    <citation type="submission" date="2016-10" db="EMBL/GenBank/DDBJ databases">
        <authorList>
            <person name="de Groot N.N."/>
        </authorList>
    </citation>
    <scope>NUCLEOTIDE SEQUENCE [LARGE SCALE GENOMIC DNA]</scope>
    <source>
        <strain evidence="2 3">Nm146</strain>
    </source>
</reference>
<sequence>MSNKDAYVKKLEAQLDEWNAEIDLLKAKADKASADAQIEYAKEIDELRSMRDAASSKLSEIKNAADDAWEDLKEGTESAWNSLSQAFKSATSKFK</sequence>
<protein>
    <recommendedName>
        <fullName evidence="4">Coiled coil domain-containing protein</fullName>
    </recommendedName>
</protein>
<accession>A0A1I4MHK6</accession>
<name>A0A1I4MHK6_9PROT</name>
<dbReference type="Proteomes" id="UP000199561">
    <property type="component" value="Unassembled WGS sequence"/>
</dbReference>
<dbReference type="AlphaFoldDB" id="A0A1I4MHK6"/>
<proteinExistence type="predicted"/>
<keyword evidence="3" id="KW-1185">Reference proteome</keyword>